<dbReference type="Pfam" id="PF00072">
    <property type="entry name" value="Response_reg"/>
    <property type="match status" value="1"/>
</dbReference>
<dbReference type="PROSITE" id="PS50110">
    <property type="entry name" value="RESPONSE_REGULATORY"/>
    <property type="match status" value="1"/>
</dbReference>
<dbReference type="PANTHER" id="PTHR48111:SF35">
    <property type="entry name" value="TRANSCRIPTIONAL REGULATORY PROTEIN QSEB"/>
    <property type="match status" value="1"/>
</dbReference>
<evidence type="ECO:0000256" key="2">
    <source>
        <dbReference type="ARBA" id="ARBA00022490"/>
    </source>
</evidence>
<evidence type="ECO:0000256" key="7">
    <source>
        <dbReference type="ARBA" id="ARBA00023163"/>
    </source>
</evidence>
<dbReference type="Gene3D" id="3.40.50.2300">
    <property type="match status" value="1"/>
</dbReference>
<dbReference type="GO" id="GO:0000976">
    <property type="term" value="F:transcription cis-regulatory region binding"/>
    <property type="evidence" value="ECO:0007669"/>
    <property type="project" value="TreeGrafter"/>
</dbReference>
<organism evidence="12 15">
    <name type="scientific">Pseudoduganella umbonata</name>
    <dbReference type="NCBI Taxonomy" id="864828"/>
    <lineage>
        <taxon>Bacteria</taxon>
        <taxon>Pseudomonadati</taxon>
        <taxon>Pseudomonadota</taxon>
        <taxon>Betaproteobacteria</taxon>
        <taxon>Burkholderiales</taxon>
        <taxon>Oxalobacteraceae</taxon>
        <taxon>Telluria group</taxon>
        <taxon>Pseudoduganella</taxon>
    </lineage>
</organism>
<evidence type="ECO:0000313" key="14">
    <source>
        <dbReference type="Proteomes" id="UP000298763"/>
    </source>
</evidence>
<keyword evidence="7" id="KW-0804">Transcription</keyword>
<feature type="domain" description="Response regulatory" evidence="10">
    <location>
        <begin position="2"/>
        <end position="116"/>
    </location>
</feature>
<dbReference type="GO" id="GO:0005829">
    <property type="term" value="C:cytosol"/>
    <property type="evidence" value="ECO:0007669"/>
    <property type="project" value="TreeGrafter"/>
</dbReference>
<dbReference type="Proteomes" id="UP000584325">
    <property type="component" value="Unassembled WGS sequence"/>
</dbReference>
<keyword evidence="2" id="KW-0963">Cytoplasm</keyword>
<dbReference type="InterPro" id="IPR039420">
    <property type="entry name" value="WalR-like"/>
</dbReference>
<keyword evidence="6 9" id="KW-0238">DNA-binding</keyword>
<dbReference type="EMBL" id="CP040017">
    <property type="protein sequence ID" value="QCP09925.1"/>
    <property type="molecule type" value="Genomic_DNA"/>
</dbReference>
<sequence length="229" mass="25209">MQILLVEDDTMLADAVCHGARHNDWKIDHVGDAATARLMQLDRLYSVVLLDLGLPGESGLSLLRAMRARYDITPVLILTARDQMSERIAGLDAGADDYLVKPFELGELWARVRAVIRRSQGRMVPLLACRDVELDVARGTVTRAGARVTLSAYEYRTLLALMERPGYVFTRAHLENAVYDGAGAIESNTIAVFIHQLRRKLGDDVIVTVHGQGYTIGDGIRNGIGPTAR</sequence>
<dbReference type="InterPro" id="IPR001789">
    <property type="entry name" value="Sig_transdc_resp-reg_receiver"/>
</dbReference>
<evidence type="ECO:0000259" key="10">
    <source>
        <dbReference type="PROSITE" id="PS50110"/>
    </source>
</evidence>
<reference evidence="13 14" key="1">
    <citation type="submission" date="2019-05" db="EMBL/GenBank/DDBJ databases">
        <title>Draft Genome Sequences of Six Type Strains of the Genus Massilia.</title>
        <authorList>
            <person name="Miess H."/>
            <person name="Frediansyhah A."/>
            <person name="Gross H."/>
        </authorList>
    </citation>
    <scope>NUCLEOTIDE SEQUENCE [LARGE SCALE GENOMIC DNA]</scope>
    <source>
        <strain evidence="13 14">DSMZ 26121</strain>
    </source>
</reference>
<dbReference type="SUPFAM" id="SSF52172">
    <property type="entry name" value="CheY-like"/>
    <property type="match status" value="1"/>
</dbReference>
<dbReference type="InterPro" id="IPR011006">
    <property type="entry name" value="CheY-like_superfamily"/>
</dbReference>
<evidence type="ECO:0000313" key="13">
    <source>
        <dbReference type="EMBL" id="QCP09925.1"/>
    </source>
</evidence>
<dbReference type="InterPro" id="IPR036388">
    <property type="entry name" value="WH-like_DNA-bd_sf"/>
</dbReference>
<dbReference type="CDD" id="cd17624">
    <property type="entry name" value="REC_OmpR_PmrA-like"/>
    <property type="match status" value="1"/>
</dbReference>
<dbReference type="SMART" id="SM00862">
    <property type="entry name" value="Trans_reg_C"/>
    <property type="match status" value="1"/>
</dbReference>
<evidence type="ECO:0000256" key="1">
    <source>
        <dbReference type="ARBA" id="ARBA00004496"/>
    </source>
</evidence>
<dbReference type="Pfam" id="PF00486">
    <property type="entry name" value="Trans_reg_C"/>
    <property type="match status" value="1"/>
</dbReference>
<dbReference type="OrthoDB" id="9802426at2"/>
<keyword evidence="4" id="KW-0902">Two-component regulatory system</keyword>
<dbReference type="GO" id="GO:0000156">
    <property type="term" value="F:phosphorelay response regulator activity"/>
    <property type="evidence" value="ECO:0007669"/>
    <property type="project" value="TreeGrafter"/>
</dbReference>
<dbReference type="RefSeq" id="WP_137312811.1">
    <property type="nucleotide sequence ID" value="NZ_CP040017.1"/>
</dbReference>
<comment type="subcellular location">
    <subcellularLocation>
        <location evidence="1">Cytoplasm</location>
    </subcellularLocation>
</comment>
<feature type="DNA-binding region" description="OmpR/PhoB-type" evidence="9">
    <location>
        <begin position="124"/>
        <end position="218"/>
    </location>
</feature>
<evidence type="ECO:0000256" key="3">
    <source>
        <dbReference type="ARBA" id="ARBA00022553"/>
    </source>
</evidence>
<dbReference type="PROSITE" id="PS51755">
    <property type="entry name" value="OMPR_PHOB"/>
    <property type="match status" value="1"/>
</dbReference>
<evidence type="ECO:0000256" key="9">
    <source>
        <dbReference type="PROSITE-ProRule" id="PRU01091"/>
    </source>
</evidence>
<keyword evidence="14" id="KW-1185">Reference proteome</keyword>
<dbReference type="GO" id="GO:0032993">
    <property type="term" value="C:protein-DNA complex"/>
    <property type="evidence" value="ECO:0007669"/>
    <property type="project" value="TreeGrafter"/>
</dbReference>
<reference evidence="12 15" key="2">
    <citation type="submission" date="2020-08" db="EMBL/GenBank/DDBJ databases">
        <title>Genomic Encyclopedia of Type Strains, Phase III (KMG-III): the genomes of soil and plant-associated and newly described type strains.</title>
        <authorList>
            <person name="Whitman W."/>
        </authorList>
    </citation>
    <scope>NUCLEOTIDE SEQUENCE [LARGE SCALE GENOMIC DNA]</scope>
    <source>
        <strain evidence="12 15">CECT 7753</strain>
    </source>
</reference>
<feature type="domain" description="OmpR/PhoB-type" evidence="11">
    <location>
        <begin position="124"/>
        <end position="218"/>
    </location>
</feature>
<evidence type="ECO:0000259" key="11">
    <source>
        <dbReference type="PROSITE" id="PS51755"/>
    </source>
</evidence>
<evidence type="ECO:0000256" key="5">
    <source>
        <dbReference type="ARBA" id="ARBA00023015"/>
    </source>
</evidence>
<evidence type="ECO:0000256" key="4">
    <source>
        <dbReference type="ARBA" id="ARBA00023012"/>
    </source>
</evidence>
<dbReference type="SMART" id="SM00448">
    <property type="entry name" value="REC"/>
    <property type="match status" value="1"/>
</dbReference>
<name>A0A4P8HNL2_9BURK</name>
<keyword evidence="3 8" id="KW-0597">Phosphoprotein</keyword>
<gene>
    <name evidence="13" type="ORF">FCL38_05450</name>
    <name evidence="12" type="ORF">FHS02_000692</name>
</gene>
<dbReference type="EMBL" id="JACHXS010000001">
    <property type="protein sequence ID" value="MBB3219905.1"/>
    <property type="molecule type" value="Genomic_DNA"/>
</dbReference>
<protein>
    <submittedName>
        <fullName evidence="13">Response regulator transcription factor</fullName>
    </submittedName>
    <submittedName>
        <fullName evidence="12">Two-component system OmpR family response regulator</fullName>
    </submittedName>
</protein>
<evidence type="ECO:0000313" key="12">
    <source>
        <dbReference type="EMBL" id="MBB3219905.1"/>
    </source>
</evidence>
<evidence type="ECO:0000256" key="8">
    <source>
        <dbReference type="PROSITE-ProRule" id="PRU00169"/>
    </source>
</evidence>
<accession>A0A4P8HNL2</accession>
<dbReference type="CDD" id="cd00383">
    <property type="entry name" value="trans_reg_C"/>
    <property type="match status" value="1"/>
</dbReference>
<evidence type="ECO:0000313" key="15">
    <source>
        <dbReference type="Proteomes" id="UP000584325"/>
    </source>
</evidence>
<evidence type="ECO:0000256" key="6">
    <source>
        <dbReference type="ARBA" id="ARBA00023125"/>
    </source>
</evidence>
<keyword evidence="5" id="KW-0805">Transcription regulation</keyword>
<dbReference type="AlphaFoldDB" id="A0A4P8HNL2"/>
<dbReference type="Gene3D" id="1.10.10.10">
    <property type="entry name" value="Winged helix-like DNA-binding domain superfamily/Winged helix DNA-binding domain"/>
    <property type="match status" value="1"/>
</dbReference>
<dbReference type="Gene3D" id="6.10.250.690">
    <property type="match status" value="1"/>
</dbReference>
<dbReference type="Proteomes" id="UP000298763">
    <property type="component" value="Chromosome"/>
</dbReference>
<dbReference type="InterPro" id="IPR001867">
    <property type="entry name" value="OmpR/PhoB-type_DNA-bd"/>
</dbReference>
<dbReference type="InterPro" id="IPR016032">
    <property type="entry name" value="Sig_transdc_resp-reg_C-effctor"/>
</dbReference>
<dbReference type="GO" id="GO:0006355">
    <property type="term" value="P:regulation of DNA-templated transcription"/>
    <property type="evidence" value="ECO:0007669"/>
    <property type="project" value="InterPro"/>
</dbReference>
<dbReference type="PANTHER" id="PTHR48111">
    <property type="entry name" value="REGULATOR OF RPOS"/>
    <property type="match status" value="1"/>
</dbReference>
<feature type="modified residue" description="4-aspartylphosphate" evidence="8">
    <location>
        <position position="51"/>
    </location>
</feature>
<dbReference type="SUPFAM" id="SSF46894">
    <property type="entry name" value="C-terminal effector domain of the bipartite response regulators"/>
    <property type="match status" value="1"/>
</dbReference>
<proteinExistence type="predicted"/>